<name>A0A5C1K5B7_9CAUD</name>
<evidence type="ECO:0000313" key="1">
    <source>
        <dbReference type="EMBL" id="QEM41140.1"/>
    </source>
</evidence>
<dbReference type="Proteomes" id="UP000322075">
    <property type="component" value="Segment"/>
</dbReference>
<accession>A0A5C1K5B7</accession>
<protein>
    <submittedName>
        <fullName evidence="1">ATP binding protein</fullName>
    </submittedName>
</protein>
<keyword evidence="2" id="KW-1185">Reference proteome</keyword>
<dbReference type="EMBL" id="MK863032">
    <property type="protein sequence ID" value="QEM41140.1"/>
    <property type="molecule type" value="Genomic_DNA"/>
</dbReference>
<proteinExistence type="predicted"/>
<organism evidence="1 2">
    <name type="scientific">Pseudomonas phage Zuri</name>
    <dbReference type="NCBI Taxonomy" id="2604899"/>
    <lineage>
        <taxon>Viruses</taxon>
        <taxon>Duplodnaviria</taxon>
        <taxon>Heunggongvirae</taxon>
        <taxon>Uroviricota</taxon>
        <taxon>Caudoviricetes</taxon>
        <taxon>Schitoviridae</taxon>
        <taxon>Zurivirus</taxon>
        <taxon>Zurivirus zuri</taxon>
    </lineage>
</organism>
<evidence type="ECO:0000313" key="2">
    <source>
        <dbReference type="Proteomes" id="UP000322075"/>
    </source>
</evidence>
<reference evidence="1" key="1">
    <citation type="submission" date="2019-04" db="EMBL/GenBank/DDBJ databases">
        <authorList>
            <person name="Assadpour T."/>
            <person name="Ahmed J."/>
            <person name="Anderson S."/>
            <person name="Espinosa K."/>
            <person name="Gadsden T."/>
            <person name="Graham A."/>
            <person name="Hajjar W."/>
            <person name="Howard T."/>
            <person name="Lacafta O."/>
            <person name="Matney K."/>
            <person name="Matsen K."/>
            <person name="Osu J."/>
            <person name="Rupe E."/>
            <person name="Sang H."/>
            <person name="Wadi S."/>
            <person name="McNeal J."/>
            <person name="Temple L."/>
        </authorList>
    </citation>
    <scope>NUCLEOTIDE SEQUENCE [LARGE SCALE GENOMIC DNA]</scope>
</reference>
<gene>
    <name evidence="1" type="ORF">Zuri_43</name>
</gene>
<sequence length="60" mass="6844">MNIKPINEKKDGDRPYIAGYLNQKIGLYAKDLWAAKQLAVTHFKPSKKNSGLLWVELAEE</sequence>